<gene>
    <name evidence="2" type="ORF">DSCO28_00410</name>
</gene>
<dbReference type="KEGG" id="dov:DSCO28_00410"/>
<dbReference type="EMBL" id="AP021876">
    <property type="protein sequence ID" value="BBO79475.1"/>
    <property type="molecule type" value="Genomic_DNA"/>
</dbReference>
<dbReference type="PANTHER" id="PTHR40660">
    <property type="entry name" value="5'-PHOSPHATE OXIDASE PUTATIVE DOMAIN-CONTAINING PROTEIN-RELATED"/>
    <property type="match status" value="1"/>
</dbReference>
<dbReference type="InterPro" id="IPR012349">
    <property type="entry name" value="Split_barrel_FMN-bd"/>
</dbReference>
<dbReference type="Pfam" id="PF01243">
    <property type="entry name" value="PNPOx_N"/>
    <property type="match status" value="1"/>
</dbReference>
<reference evidence="2 3" key="1">
    <citation type="submission" date="2019-11" db="EMBL/GenBank/DDBJ databases">
        <title>Comparative genomics of hydrocarbon-degrading Desulfosarcina strains.</title>
        <authorList>
            <person name="Watanabe M."/>
            <person name="Kojima H."/>
            <person name="Fukui M."/>
        </authorList>
    </citation>
    <scope>NUCLEOTIDE SEQUENCE [LARGE SCALE GENOMIC DNA]</scope>
    <source>
        <strain evidence="2 3">28bB2T</strain>
    </source>
</reference>
<evidence type="ECO:0000259" key="1">
    <source>
        <dbReference type="Pfam" id="PF01243"/>
    </source>
</evidence>
<name>A0A5K7ZGS3_9BACT</name>
<dbReference type="PANTHER" id="PTHR40660:SF1">
    <property type="entry name" value="5'-PHOSPHATE OXIDASE PUTATIVE DOMAIN-CONTAINING PROTEIN-RELATED"/>
    <property type="match status" value="1"/>
</dbReference>
<feature type="domain" description="Pyridoxamine 5'-phosphate oxidase N-terminal" evidence="1">
    <location>
        <begin position="5"/>
        <end position="100"/>
    </location>
</feature>
<dbReference type="Gene3D" id="2.30.110.10">
    <property type="entry name" value="Electron Transport, Fmn-binding Protein, Chain A"/>
    <property type="match status" value="1"/>
</dbReference>
<organism evidence="2 3">
    <name type="scientific">Desulfosarcina ovata subsp. sediminis</name>
    <dbReference type="NCBI Taxonomy" id="885957"/>
    <lineage>
        <taxon>Bacteria</taxon>
        <taxon>Pseudomonadati</taxon>
        <taxon>Thermodesulfobacteriota</taxon>
        <taxon>Desulfobacteria</taxon>
        <taxon>Desulfobacterales</taxon>
        <taxon>Desulfosarcinaceae</taxon>
        <taxon>Desulfosarcina</taxon>
    </lineage>
</organism>
<accession>A0A5K7ZGS3</accession>
<dbReference type="AlphaFoldDB" id="A0A5K7ZGS3"/>
<dbReference type="Proteomes" id="UP000425960">
    <property type="component" value="Chromosome"/>
</dbReference>
<evidence type="ECO:0000313" key="2">
    <source>
        <dbReference type="EMBL" id="BBO79475.1"/>
    </source>
</evidence>
<dbReference type="SUPFAM" id="SSF50475">
    <property type="entry name" value="FMN-binding split barrel"/>
    <property type="match status" value="1"/>
</dbReference>
<evidence type="ECO:0000313" key="3">
    <source>
        <dbReference type="Proteomes" id="UP000425960"/>
    </source>
</evidence>
<proteinExistence type="predicted"/>
<sequence length="121" mass="13607">MFLISHQLKDFISQIKPAMVATADKTGRPNVSPKGSLRVLDEHHLLFADLRSPITTNNLKENPYLSMIGFDPATRTGWRIWGKAVEITDSGGLYDRLRDEYAAKGKVNYAIKVLVEKGMIF</sequence>
<dbReference type="InterPro" id="IPR011576">
    <property type="entry name" value="Pyridox_Oxase_N"/>
</dbReference>
<protein>
    <recommendedName>
        <fullName evidence="1">Pyridoxamine 5'-phosphate oxidase N-terminal domain-containing protein</fullName>
    </recommendedName>
</protein>
<dbReference type="RefSeq" id="WP_155320654.1">
    <property type="nucleotide sequence ID" value="NZ_AP021876.1"/>
</dbReference>